<evidence type="ECO:0000313" key="2">
    <source>
        <dbReference type="EMBL" id="CAH1645599.1"/>
    </source>
</evidence>
<name>A0A9P0IF59_SPOLI</name>
<accession>A0A9P0IF59</accession>
<feature type="chain" id="PRO_5040198279" evidence="1">
    <location>
        <begin position="24"/>
        <end position="152"/>
    </location>
</feature>
<sequence>MEITKLGLTVFIVFLISIQGINSTKDDNTTQLEEKSKPLEKIILKENEPGDVNHKEDHRDDVTRVKRQYYDPYYDPYYRRREVLVDVDSDVDSEAVASVVEDLGAEDSVVEDLADLEDAEDSVDLGVEEAEDKLFPLVNKFILNRLLFFIDF</sequence>
<reference evidence="2" key="1">
    <citation type="submission" date="2022-02" db="EMBL/GenBank/DDBJ databases">
        <authorList>
            <person name="King R."/>
        </authorList>
    </citation>
    <scope>NUCLEOTIDE SEQUENCE</scope>
</reference>
<keyword evidence="3" id="KW-1185">Reference proteome</keyword>
<keyword evidence="1" id="KW-0732">Signal</keyword>
<organism evidence="2 3">
    <name type="scientific">Spodoptera littoralis</name>
    <name type="common">Egyptian cotton leafworm</name>
    <dbReference type="NCBI Taxonomy" id="7109"/>
    <lineage>
        <taxon>Eukaryota</taxon>
        <taxon>Metazoa</taxon>
        <taxon>Ecdysozoa</taxon>
        <taxon>Arthropoda</taxon>
        <taxon>Hexapoda</taxon>
        <taxon>Insecta</taxon>
        <taxon>Pterygota</taxon>
        <taxon>Neoptera</taxon>
        <taxon>Endopterygota</taxon>
        <taxon>Lepidoptera</taxon>
        <taxon>Glossata</taxon>
        <taxon>Ditrysia</taxon>
        <taxon>Noctuoidea</taxon>
        <taxon>Noctuidae</taxon>
        <taxon>Amphipyrinae</taxon>
        <taxon>Spodoptera</taxon>
    </lineage>
</organism>
<dbReference type="Proteomes" id="UP001153321">
    <property type="component" value="Chromosome 6"/>
</dbReference>
<dbReference type="EMBL" id="LR824537">
    <property type="protein sequence ID" value="CAH1645599.1"/>
    <property type="molecule type" value="Genomic_DNA"/>
</dbReference>
<gene>
    <name evidence="2" type="ORF">SPLIT_LOCUS10951</name>
</gene>
<evidence type="ECO:0000313" key="3">
    <source>
        <dbReference type="Proteomes" id="UP001153321"/>
    </source>
</evidence>
<evidence type="ECO:0000256" key="1">
    <source>
        <dbReference type="SAM" id="SignalP"/>
    </source>
</evidence>
<dbReference type="AlphaFoldDB" id="A0A9P0IF59"/>
<proteinExistence type="predicted"/>
<feature type="signal peptide" evidence="1">
    <location>
        <begin position="1"/>
        <end position="23"/>
    </location>
</feature>
<protein>
    <submittedName>
        <fullName evidence="2">Uncharacterized protein</fullName>
    </submittedName>
</protein>